<protein>
    <submittedName>
        <fullName evidence="1">Qor, NADPH:quinone reductase and related Zn-dependent oxidoreductase</fullName>
    </submittedName>
</protein>
<dbReference type="Gene3D" id="3.90.180.10">
    <property type="entry name" value="Medium-chain alcohol dehydrogenases, catalytic domain"/>
    <property type="match status" value="1"/>
</dbReference>
<comment type="caution">
    <text evidence="1">The sequence shown here is derived from an EMBL/GenBank/DDBJ whole genome shotgun (WGS) entry which is preliminary data.</text>
</comment>
<dbReference type="RefSeq" id="XP_001936927.1">
    <property type="nucleotide sequence ID" value="XM_001936892.1"/>
</dbReference>
<dbReference type="GO" id="GO:0005739">
    <property type="term" value="C:mitochondrion"/>
    <property type="evidence" value="ECO:0007669"/>
    <property type="project" value="TreeGrafter"/>
</dbReference>
<dbReference type="KEGG" id="ptrr:6344856"/>
<proteinExistence type="predicted"/>
<dbReference type="Gene3D" id="3.40.50.720">
    <property type="entry name" value="NAD(P)-binding Rossmann-like Domain"/>
    <property type="match status" value="1"/>
</dbReference>
<reference evidence="1" key="1">
    <citation type="journal article" date="2018" name="BMC Genomics">
        <title>Comparative genomics of the wheat fungal pathogen Pyrenophora tritici-repentis reveals chromosomal variations and genome plasticity.</title>
        <authorList>
            <person name="Moolhuijzen P."/>
            <person name="See P.T."/>
            <person name="Hane J.K."/>
            <person name="Shi G."/>
            <person name="Liu Z."/>
            <person name="Oliver R.P."/>
            <person name="Moffat C.S."/>
        </authorList>
    </citation>
    <scope>NUCLEOTIDE SEQUENCE [LARGE SCALE GENOMIC DNA]</scope>
    <source>
        <strain evidence="1">M4</strain>
    </source>
</reference>
<name>A0A2W1HTH1_9PLEO</name>
<dbReference type="InterPro" id="IPR011032">
    <property type="entry name" value="GroES-like_sf"/>
</dbReference>
<dbReference type="OMA" id="SGGCGIF"/>
<dbReference type="Pfam" id="PF13602">
    <property type="entry name" value="ADH_zinc_N_2"/>
    <property type="match status" value="1"/>
</dbReference>
<sequence>MASTMKAWQYNSTKGGIEKNLQLNDAAPQPTIFDEQILVEVHAMALNPVDHKVTEGPLPLRLIGTNITPGADFCGKVAKVGKKVDSFQIGEFVFGAKVGALTGGTLAQYVAVEKNMLTRLPEGVKVEDAAGVGVVGLTEYQALVPNVKSGDKVFINGGSGGTGVYGIQIAKALGCHVTTTCSTPNVDFCKSLGADEVIDYKTNDVVETLSAKGQIFSLVVDNIGTPANLYKAASAFLLSTGKFVQIGSTLSLGSIKTVGGNMLLPKFLGGGKNSYQMLMTKPSADALGQLAEWFKEGKLKGVVDTVFDWEDAPKAFEKLKTGRAKGKVVVRVPQDKAKEKAADESA</sequence>
<dbReference type="GeneID" id="6344856"/>
<dbReference type="EMBL" id="NQIK02000010">
    <property type="protein sequence ID" value="KAF7565677.1"/>
    <property type="molecule type" value="Genomic_DNA"/>
</dbReference>
<dbReference type="InterPro" id="IPR036291">
    <property type="entry name" value="NAD(P)-bd_dom_sf"/>
</dbReference>
<evidence type="ECO:0000313" key="2">
    <source>
        <dbReference type="Proteomes" id="UP000245464"/>
    </source>
</evidence>
<dbReference type="Proteomes" id="UP000245464">
    <property type="component" value="Chromosome 10"/>
</dbReference>
<dbReference type="InterPro" id="IPR050700">
    <property type="entry name" value="YIM1/Zinc_Alcohol_DH_Fams"/>
</dbReference>
<dbReference type="PANTHER" id="PTHR11695">
    <property type="entry name" value="ALCOHOL DEHYDROGENASE RELATED"/>
    <property type="match status" value="1"/>
</dbReference>
<dbReference type="InterPro" id="IPR020843">
    <property type="entry name" value="ER"/>
</dbReference>
<organism evidence="1 2">
    <name type="scientific">Pyrenophora tritici-repentis</name>
    <dbReference type="NCBI Taxonomy" id="45151"/>
    <lineage>
        <taxon>Eukaryota</taxon>
        <taxon>Fungi</taxon>
        <taxon>Dikarya</taxon>
        <taxon>Ascomycota</taxon>
        <taxon>Pezizomycotina</taxon>
        <taxon>Dothideomycetes</taxon>
        <taxon>Pleosporomycetidae</taxon>
        <taxon>Pleosporales</taxon>
        <taxon>Pleosporineae</taxon>
        <taxon>Pleosporaceae</taxon>
        <taxon>Pyrenophora</taxon>
    </lineage>
</organism>
<gene>
    <name evidence="1" type="ORF">PtrM4_051110</name>
</gene>
<dbReference type="OrthoDB" id="201656at2759"/>
<dbReference type="AlphaFoldDB" id="A0A2W1HTH1"/>
<dbReference type="SUPFAM" id="SSF50129">
    <property type="entry name" value="GroES-like"/>
    <property type="match status" value="1"/>
</dbReference>
<dbReference type="GO" id="GO:0016491">
    <property type="term" value="F:oxidoreductase activity"/>
    <property type="evidence" value="ECO:0007669"/>
    <property type="project" value="InterPro"/>
</dbReference>
<dbReference type="PANTHER" id="PTHR11695:SF294">
    <property type="entry name" value="RETICULON-4-INTERACTING PROTEIN 1, MITOCHONDRIAL"/>
    <property type="match status" value="1"/>
</dbReference>
<dbReference type="SUPFAM" id="SSF51735">
    <property type="entry name" value="NAD(P)-binding Rossmann-fold domains"/>
    <property type="match status" value="1"/>
</dbReference>
<accession>A0A2W1HTH1</accession>
<dbReference type="Pfam" id="PF08240">
    <property type="entry name" value="ADH_N"/>
    <property type="match status" value="1"/>
</dbReference>
<dbReference type="CDD" id="cd08267">
    <property type="entry name" value="MDR1"/>
    <property type="match status" value="1"/>
</dbReference>
<dbReference type="InterPro" id="IPR013154">
    <property type="entry name" value="ADH-like_N"/>
</dbReference>
<dbReference type="SMART" id="SM00829">
    <property type="entry name" value="PKS_ER"/>
    <property type="match status" value="1"/>
</dbReference>
<evidence type="ECO:0000313" key="1">
    <source>
        <dbReference type="EMBL" id="KAF7565677.1"/>
    </source>
</evidence>